<reference evidence="2 3" key="1">
    <citation type="submission" date="2015-02" db="EMBL/GenBank/DDBJ databases">
        <title>Draft genome sequence of Kitasatospora griseola MF730-N6, a bafilomycin, terpentecin and satosporin producer.</title>
        <authorList>
            <person name="Arens J.C."/>
            <person name="Haltli B."/>
            <person name="Kerr R.G."/>
        </authorList>
    </citation>
    <scope>NUCLEOTIDE SEQUENCE [LARGE SCALE GENOMIC DNA]</scope>
    <source>
        <strain evidence="2 3">MF730-N6</strain>
    </source>
</reference>
<name>A0A0D0PZE6_KITGR</name>
<protein>
    <submittedName>
        <fullName evidence="2">Uncharacterized protein</fullName>
    </submittedName>
</protein>
<comment type="caution">
    <text evidence="2">The sequence shown here is derived from an EMBL/GenBank/DDBJ whole genome shotgun (WGS) entry which is preliminary data.</text>
</comment>
<proteinExistence type="predicted"/>
<keyword evidence="3" id="KW-1185">Reference proteome</keyword>
<sequence length="120" mass="12945">MTLPSKRTRRITVDEVPYRWAVRRKPTYSQGIGQSPLTVAVEHTEQSGSVLVIRFPQAHPGNWLGLPSAGVTPAILALAIREARGRGWQPETPASPFHLDLTQPSGPTPGTPTDGSPDMA</sequence>
<evidence type="ECO:0000313" key="2">
    <source>
        <dbReference type="EMBL" id="KIQ65657.1"/>
    </source>
</evidence>
<dbReference type="PATRIC" id="fig|2064.6.peg.3820"/>
<evidence type="ECO:0000256" key="1">
    <source>
        <dbReference type="SAM" id="MobiDB-lite"/>
    </source>
</evidence>
<gene>
    <name evidence="2" type="ORF">TR51_17800</name>
</gene>
<dbReference type="Proteomes" id="UP000032066">
    <property type="component" value="Unassembled WGS sequence"/>
</dbReference>
<dbReference type="EMBL" id="JXZB01000002">
    <property type="protein sequence ID" value="KIQ65657.1"/>
    <property type="molecule type" value="Genomic_DNA"/>
</dbReference>
<feature type="compositionally biased region" description="Low complexity" evidence="1">
    <location>
        <begin position="111"/>
        <end position="120"/>
    </location>
</feature>
<organism evidence="2 3">
    <name type="scientific">Kitasatospora griseola</name>
    <name type="common">Streptomyces griseolosporeus</name>
    <dbReference type="NCBI Taxonomy" id="2064"/>
    <lineage>
        <taxon>Bacteria</taxon>
        <taxon>Bacillati</taxon>
        <taxon>Actinomycetota</taxon>
        <taxon>Actinomycetes</taxon>
        <taxon>Kitasatosporales</taxon>
        <taxon>Streptomycetaceae</taxon>
        <taxon>Kitasatospora</taxon>
    </lineage>
</organism>
<evidence type="ECO:0000313" key="3">
    <source>
        <dbReference type="Proteomes" id="UP000032066"/>
    </source>
</evidence>
<dbReference type="STRING" id="2064.TR51_17800"/>
<feature type="region of interest" description="Disordered" evidence="1">
    <location>
        <begin position="87"/>
        <end position="120"/>
    </location>
</feature>
<accession>A0A0D0PZE6</accession>
<dbReference type="AlphaFoldDB" id="A0A0D0PZE6"/>